<feature type="compositionally biased region" description="Low complexity" evidence="1">
    <location>
        <begin position="25"/>
        <end position="61"/>
    </location>
</feature>
<dbReference type="InterPro" id="IPR001245">
    <property type="entry name" value="Ser-Thr/Tyr_kinase_cat_dom"/>
</dbReference>
<dbReference type="AlphaFoldDB" id="A0A1I8JG16"/>
<feature type="region of interest" description="Disordered" evidence="1">
    <location>
        <begin position="626"/>
        <end position="650"/>
    </location>
</feature>
<dbReference type="InterPro" id="IPR000719">
    <property type="entry name" value="Prot_kinase_dom"/>
</dbReference>
<feature type="compositionally biased region" description="Acidic residues" evidence="1">
    <location>
        <begin position="62"/>
        <end position="71"/>
    </location>
</feature>
<dbReference type="Gene3D" id="1.10.510.10">
    <property type="entry name" value="Transferase(Phosphotransferase) domain 1"/>
    <property type="match status" value="1"/>
</dbReference>
<dbReference type="InterPro" id="IPR011009">
    <property type="entry name" value="Kinase-like_dom_sf"/>
</dbReference>
<keyword evidence="3" id="KW-1185">Reference proteome</keyword>
<dbReference type="GO" id="GO:0004672">
    <property type="term" value="F:protein kinase activity"/>
    <property type="evidence" value="ECO:0007669"/>
    <property type="project" value="InterPro"/>
</dbReference>
<dbReference type="Pfam" id="PF07714">
    <property type="entry name" value="PK_Tyr_Ser-Thr"/>
    <property type="match status" value="1"/>
</dbReference>
<organism evidence="3 4">
    <name type="scientific">Macrostomum lignano</name>
    <dbReference type="NCBI Taxonomy" id="282301"/>
    <lineage>
        <taxon>Eukaryota</taxon>
        <taxon>Metazoa</taxon>
        <taxon>Spiralia</taxon>
        <taxon>Lophotrochozoa</taxon>
        <taxon>Platyhelminthes</taxon>
        <taxon>Rhabditophora</taxon>
        <taxon>Macrostomorpha</taxon>
        <taxon>Macrostomida</taxon>
        <taxon>Macrostomidae</taxon>
        <taxon>Macrostomum</taxon>
    </lineage>
</organism>
<evidence type="ECO:0000313" key="3">
    <source>
        <dbReference type="Proteomes" id="UP000095280"/>
    </source>
</evidence>
<feature type="region of interest" description="Disordered" evidence="1">
    <location>
        <begin position="340"/>
        <end position="366"/>
    </location>
</feature>
<name>A0A1I8JG16_9PLAT</name>
<dbReference type="SUPFAM" id="SSF56112">
    <property type="entry name" value="Protein kinase-like (PK-like)"/>
    <property type="match status" value="1"/>
</dbReference>
<accession>A0A1I8JG16</accession>
<feature type="region of interest" description="Disordered" evidence="1">
    <location>
        <begin position="893"/>
        <end position="915"/>
    </location>
</feature>
<feature type="compositionally biased region" description="Polar residues" evidence="1">
    <location>
        <begin position="1"/>
        <end position="24"/>
    </location>
</feature>
<feature type="compositionally biased region" description="Acidic residues" evidence="1">
    <location>
        <begin position="905"/>
        <end position="915"/>
    </location>
</feature>
<evidence type="ECO:0000313" key="4">
    <source>
        <dbReference type="WBParaSite" id="maker-uti_cns_0047332-snap-gene-0.7-mRNA-1"/>
    </source>
</evidence>
<proteinExistence type="predicted"/>
<feature type="compositionally biased region" description="Basic and acidic residues" evidence="1">
    <location>
        <begin position="72"/>
        <end position="81"/>
    </location>
</feature>
<dbReference type="WBParaSite" id="maker-uti_cns_0047332-snap-gene-0.7-mRNA-1">
    <property type="protein sequence ID" value="maker-uti_cns_0047332-snap-gene-0.7-mRNA-1"/>
    <property type="gene ID" value="maker-uti_cns_0047332-snap-gene-0.7"/>
</dbReference>
<protein>
    <submittedName>
        <fullName evidence="4">Protein kinase domain-containing protein</fullName>
    </submittedName>
</protein>
<evidence type="ECO:0000259" key="2">
    <source>
        <dbReference type="PROSITE" id="PS50011"/>
    </source>
</evidence>
<dbReference type="GO" id="GO:0005524">
    <property type="term" value="F:ATP binding"/>
    <property type="evidence" value="ECO:0007669"/>
    <property type="project" value="InterPro"/>
</dbReference>
<evidence type="ECO:0000256" key="1">
    <source>
        <dbReference type="SAM" id="MobiDB-lite"/>
    </source>
</evidence>
<feature type="region of interest" description="Disordered" evidence="1">
    <location>
        <begin position="1"/>
        <end position="81"/>
    </location>
</feature>
<sequence>MQQQQQNELSHNAATSSSQTINDPTSNIATNQSSSNTNNSNNTIASSSAEPTVVDLDAGAPDVEDDDDDDNEKIIEKSPSERFQKRNIRQPVTIVGVDSTYLSIDPKVGREVLWNEVLIGSDQGKAVAELELEDGKSKFVFVTERTEEGSLKQYLSNSKINSVMWRKYTGILLSVIKFLSDAGIVHGNLSSESIHYHTSGTLKVGCFAISQCLGPSRQRLTDYSRVPQSVAYLAPECRQSVAASAENVADSATAEAATPPSGPMVRVNLASDIYAHRALLEVPSLVILCGTALVSFIPAERRGDNSRLQELVDHFNDKFDNDTVICKMTKDGIERTRYVSPNGASAVNNGSESTLNTPDEAAQQQQEPTKLDLFGDYDDEEDSILVVDNENHEPPTKQITSRAQFIDVYIIYIGLGRWDVHVRLWFGKENIMRNAHCQFVESEYSDLDYLTTFMIDEVSVCSPEDRAELHRRLALAYAGHPTVFGYIQRYRQLCRKMGWPEPHKDYESAVQRAISRSLATDCGSGSGGGHNDDPAPATEQTTTTAATSSVAASAVTIANSTSGAAAHLQQQAVVAGIGGGGGGGWELDPNVLNEKLLLLRETAVAAAAAAQKSPTKEELPILETVDRADTADSEPAALGAPEAEEKAGTKVTEETATDDAALLPCITDNHSCQLMAVQPESSAAVDWETDRQELQQLKDRLFDFQRTSGLALSVTPRPEVPPNPIHWGCSHDCRRYRHCRWHDRNDYLNKSYLPPYLISRCYHCREQSAKECGISAFMLWFLHLQHQIPYPYFLQQRLRYPPGRVGEAEIRYEMRHRGRQPCTCLRDRATGRPLVMPPCTEFPEDYLPDEEFAAQLAAQFPWADKDNKDNYDDAEAATERCWIQRMLSAGDVPLPARRRSTSGDCECEPSDAADD</sequence>
<dbReference type="Proteomes" id="UP000095280">
    <property type="component" value="Unplaced"/>
</dbReference>
<feature type="region of interest" description="Disordered" evidence="1">
    <location>
        <begin position="521"/>
        <end position="545"/>
    </location>
</feature>
<feature type="domain" description="Protein kinase" evidence="2">
    <location>
        <begin position="68"/>
        <end position="483"/>
    </location>
</feature>
<dbReference type="PROSITE" id="PS50011">
    <property type="entry name" value="PROTEIN_KINASE_DOM"/>
    <property type="match status" value="1"/>
</dbReference>
<reference evidence="4" key="1">
    <citation type="submission" date="2016-11" db="UniProtKB">
        <authorList>
            <consortium name="WormBaseParasite"/>
        </authorList>
    </citation>
    <scope>IDENTIFICATION</scope>
</reference>
<feature type="compositionally biased region" description="Low complexity" evidence="1">
    <location>
        <begin position="535"/>
        <end position="545"/>
    </location>
</feature>
<feature type="compositionally biased region" description="Polar residues" evidence="1">
    <location>
        <begin position="342"/>
        <end position="366"/>
    </location>
</feature>